<dbReference type="GO" id="GO:0006508">
    <property type="term" value="P:proteolysis"/>
    <property type="evidence" value="ECO:0007669"/>
    <property type="project" value="UniProtKB-KW"/>
</dbReference>
<dbReference type="Gene3D" id="3.90.1720.10">
    <property type="entry name" value="endopeptidase domain like (from Nostoc punctiforme)"/>
    <property type="match status" value="1"/>
</dbReference>
<evidence type="ECO:0000313" key="8">
    <source>
        <dbReference type="Proteomes" id="UP000622552"/>
    </source>
</evidence>
<accession>A0A8J7KMQ8</accession>
<gene>
    <name evidence="7" type="ORF">IW245_005625</name>
</gene>
<keyword evidence="2" id="KW-0645">Protease</keyword>
<dbReference type="AlphaFoldDB" id="A0A8J7KMQ8"/>
<dbReference type="Proteomes" id="UP000622552">
    <property type="component" value="Unassembled WGS sequence"/>
</dbReference>
<dbReference type="GO" id="GO:0008234">
    <property type="term" value="F:cysteine-type peptidase activity"/>
    <property type="evidence" value="ECO:0007669"/>
    <property type="project" value="UniProtKB-KW"/>
</dbReference>
<proteinExistence type="inferred from homology"/>
<feature type="chain" id="PRO_5035166082" evidence="5">
    <location>
        <begin position="29"/>
        <end position="324"/>
    </location>
</feature>
<dbReference type="Gene3D" id="6.10.250.3150">
    <property type="match status" value="1"/>
</dbReference>
<evidence type="ECO:0000256" key="5">
    <source>
        <dbReference type="SAM" id="SignalP"/>
    </source>
</evidence>
<dbReference type="Pfam" id="PF00877">
    <property type="entry name" value="NLPC_P60"/>
    <property type="match status" value="1"/>
</dbReference>
<reference evidence="7" key="1">
    <citation type="submission" date="2020-11" db="EMBL/GenBank/DDBJ databases">
        <title>Sequencing the genomes of 1000 actinobacteria strains.</title>
        <authorList>
            <person name="Klenk H.-P."/>
        </authorList>
    </citation>
    <scope>NUCLEOTIDE SEQUENCE</scope>
    <source>
        <strain evidence="7">DSM 45356</strain>
    </source>
</reference>
<dbReference type="PANTHER" id="PTHR47359:SF3">
    <property type="entry name" value="NLP_P60 DOMAIN-CONTAINING PROTEIN-RELATED"/>
    <property type="match status" value="1"/>
</dbReference>
<dbReference type="InterPro" id="IPR038765">
    <property type="entry name" value="Papain-like_cys_pep_sf"/>
</dbReference>
<organism evidence="7 8">
    <name type="scientific">Longispora fulva</name>
    <dbReference type="NCBI Taxonomy" id="619741"/>
    <lineage>
        <taxon>Bacteria</taxon>
        <taxon>Bacillati</taxon>
        <taxon>Actinomycetota</taxon>
        <taxon>Actinomycetes</taxon>
        <taxon>Micromonosporales</taxon>
        <taxon>Micromonosporaceae</taxon>
        <taxon>Longispora</taxon>
    </lineage>
</organism>
<sequence length="324" mass="34460">MNSVRGAYLAVVAVTATVVMSFAGSAHADDVDEIERQLDSKWSSLETTIEQYNKTAATLKSTKAEAEAASVKVKPLQDKVDAAYAQIGQMSAAAYKGGKASTANALLGGNSADAVLQQLTLLDAISGSEQKQIDELNRLKAPLDAEKKKIQTLLDAQQKMESELSAKKVAITGEMDSLQTQRAAAYKDRASRSGTRIDYVPPFIPGPPGKAVAFAMAQIGKPYVWAAAGPDSYDCSGLTLAAWAQGGVTLGHYTGWQRDASTPITRSQLQPGDLIFYGGDRHVALYIGDNKVVHAPQPGQNVKIESVDMGGDNPTAYARPKYAH</sequence>
<evidence type="ECO:0000256" key="4">
    <source>
        <dbReference type="ARBA" id="ARBA00022807"/>
    </source>
</evidence>
<feature type="signal peptide" evidence="5">
    <location>
        <begin position="1"/>
        <end position="28"/>
    </location>
</feature>
<evidence type="ECO:0000313" key="7">
    <source>
        <dbReference type="EMBL" id="MBG6139431.1"/>
    </source>
</evidence>
<dbReference type="RefSeq" id="WP_197006088.1">
    <property type="nucleotide sequence ID" value="NZ_BONS01000012.1"/>
</dbReference>
<dbReference type="PANTHER" id="PTHR47359">
    <property type="entry name" value="PEPTIDOGLYCAN DL-ENDOPEPTIDASE CWLO"/>
    <property type="match status" value="1"/>
</dbReference>
<name>A0A8J7KMQ8_9ACTN</name>
<dbReference type="InterPro" id="IPR000064">
    <property type="entry name" value="NLP_P60_dom"/>
</dbReference>
<protein>
    <submittedName>
        <fullName evidence="7">Cell wall-associated NlpC family hydrolase</fullName>
    </submittedName>
</protein>
<keyword evidence="5" id="KW-0732">Signal</keyword>
<keyword evidence="3 7" id="KW-0378">Hydrolase</keyword>
<dbReference type="SUPFAM" id="SSF54001">
    <property type="entry name" value="Cysteine proteinases"/>
    <property type="match status" value="1"/>
</dbReference>
<feature type="domain" description="NlpC/P60" evidence="6">
    <location>
        <begin position="205"/>
        <end position="324"/>
    </location>
</feature>
<dbReference type="InterPro" id="IPR051794">
    <property type="entry name" value="PG_Endopeptidase_C40"/>
</dbReference>
<dbReference type="EMBL" id="JADOUF010000001">
    <property type="protein sequence ID" value="MBG6139431.1"/>
    <property type="molecule type" value="Genomic_DNA"/>
</dbReference>
<keyword evidence="4" id="KW-0788">Thiol protease</keyword>
<evidence type="ECO:0000256" key="1">
    <source>
        <dbReference type="ARBA" id="ARBA00007074"/>
    </source>
</evidence>
<keyword evidence="8" id="KW-1185">Reference proteome</keyword>
<evidence type="ECO:0000256" key="3">
    <source>
        <dbReference type="ARBA" id="ARBA00022801"/>
    </source>
</evidence>
<comment type="similarity">
    <text evidence="1">Belongs to the peptidase C40 family.</text>
</comment>
<evidence type="ECO:0000256" key="2">
    <source>
        <dbReference type="ARBA" id="ARBA00022670"/>
    </source>
</evidence>
<dbReference type="PROSITE" id="PS51935">
    <property type="entry name" value="NLPC_P60"/>
    <property type="match status" value="1"/>
</dbReference>
<comment type="caution">
    <text evidence="7">The sequence shown here is derived from an EMBL/GenBank/DDBJ whole genome shotgun (WGS) entry which is preliminary data.</text>
</comment>
<evidence type="ECO:0000259" key="6">
    <source>
        <dbReference type="PROSITE" id="PS51935"/>
    </source>
</evidence>